<dbReference type="WBParaSite" id="Bm2925.1">
    <property type="protein sequence ID" value="Bm2925.1"/>
    <property type="gene ID" value="WBGene00223186"/>
</dbReference>
<dbReference type="CDD" id="cd00037">
    <property type="entry name" value="CLECT"/>
    <property type="match status" value="1"/>
</dbReference>
<evidence type="ECO:0000259" key="2">
    <source>
        <dbReference type="PROSITE" id="PS50041"/>
    </source>
</evidence>
<dbReference type="AlphaFoldDB" id="A0A0H5S5C2"/>
<reference evidence="4" key="3">
    <citation type="submission" date="2019-04" db="EMBL/GenBank/DDBJ databases">
        <authorList>
            <person name="Howe K."/>
            <person name="Paulini M."/>
            <person name="Williams G."/>
        </authorList>
    </citation>
    <scope>NUCLEOTIDE SEQUENCE [LARGE SCALE GENOMIC DNA]</scope>
    <source>
        <strain evidence="4">FR3</strain>
    </source>
</reference>
<evidence type="ECO:0000313" key="5">
    <source>
        <dbReference type="Proteomes" id="UP000006672"/>
    </source>
</evidence>
<dbReference type="RefSeq" id="XP_001896794.1">
    <property type="nucleotide sequence ID" value="XM_001896759.1"/>
</dbReference>
<dbReference type="GeneID" id="6100240"/>
<feature type="chain" id="PRO_5023916186" evidence="1">
    <location>
        <begin position="31"/>
        <end position="316"/>
    </location>
</feature>
<dbReference type="InterPro" id="IPR050111">
    <property type="entry name" value="C-type_lectin/snaclec_domain"/>
</dbReference>
<keyword evidence="5" id="KW-1185">Reference proteome</keyword>
<reference evidence="3" key="2">
    <citation type="submission" date="2012-12" db="EMBL/GenBank/DDBJ databases">
        <authorList>
            <person name="Gao Y.W."/>
            <person name="Fan S.T."/>
            <person name="Sun H.T."/>
            <person name="Wang Z."/>
            <person name="Gao X.L."/>
            <person name="Li Y.G."/>
            <person name="Wang T.C."/>
            <person name="Zhang K."/>
            <person name="Xu W.W."/>
            <person name="Yu Z.J."/>
            <person name="Xia X.Z."/>
        </authorList>
    </citation>
    <scope>NUCLEOTIDE SEQUENCE</scope>
    <source>
        <strain evidence="3">FR3</strain>
    </source>
</reference>
<reference evidence="3 5" key="1">
    <citation type="journal article" date="2007" name="Science">
        <title>Draft genome of the filarial nematode parasite Brugia malayi.</title>
        <authorList>
            <person name="Ghedin E."/>
            <person name="Wang S."/>
            <person name="Spiro D."/>
            <person name="Caler E."/>
            <person name="Zhao Q."/>
            <person name="Crabtree J."/>
            <person name="Allen J.E."/>
            <person name="Delcher A.L."/>
            <person name="Guiliano D.B."/>
            <person name="Miranda-Saavedra D."/>
            <person name="Angiuoli S.V."/>
            <person name="Creasy T."/>
            <person name="Amedeo P."/>
            <person name="Haas B."/>
            <person name="El-Sayed N.M."/>
            <person name="Wortman J.R."/>
            <person name="Feldblyum T."/>
            <person name="Tallon L."/>
            <person name="Schatz M."/>
            <person name="Shumway M."/>
            <person name="Koo H."/>
            <person name="Salzberg S.L."/>
            <person name="Schobel S."/>
            <person name="Pertea M."/>
            <person name="Pop M."/>
            <person name="White O."/>
            <person name="Barton G.J."/>
            <person name="Carlow C.K."/>
            <person name="Crawford M.J."/>
            <person name="Daub J."/>
            <person name="Dimmic M.W."/>
            <person name="Estes C.F."/>
            <person name="Foster J.M."/>
            <person name="Ganatra M."/>
            <person name="Gregory W.F."/>
            <person name="Johnson N.M."/>
            <person name="Jin J."/>
            <person name="Komuniecki R."/>
            <person name="Korf I."/>
            <person name="Kumar S."/>
            <person name="Laney S."/>
            <person name="Li B.W."/>
            <person name="Li W."/>
            <person name="Lindblom T.H."/>
            <person name="Lustigman S."/>
            <person name="Ma D."/>
            <person name="Maina C.V."/>
            <person name="Martin D.M."/>
            <person name="McCarter J.P."/>
            <person name="McReynolds L."/>
            <person name="Mitreva M."/>
            <person name="Nutman T.B."/>
            <person name="Parkinson J."/>
            <person name="Peregrin-Alvarez J.M."/>
            <person name="Poole C."/>
            <person name="Ren Q."/>
            <person name="Saunders L."/>
            <person name="Sluder A.E."/>
            <person name="Smith K."/>
            <person name="Stanke M."/>
            <person name="Unnasch T.R."/>
            <person name="Ware J."/>
            <person name="Wei A.D."/>
            <person name="Weil G."/>
            <person name="Williams D.J."/>
            <person name="Zhang Y."/>
            <person name="Williams S.A."/>
            <person name="Fraser-Liggett C."/>
            <person name="Slatko B."/>
            <person name="Blaxter M.L."/>
            <person name="Scott A.L."/>
        </authorList>
    </citation>
    <scope>NUCLEOTIDE SEQUENCE</scope>
    <source>
        <strain evidence="3 5">FR3</strain>
    </source>
</reference>
<name>A0A0H5S5C2_BRUMA</name>
<dbReference type="InterPro" id="IPR016187">
    <property type="entry name" value="CTDL_fold"/>
</dbReference>
<dbReference type="Gene3D" id="3.10.100.10">
    <property type="entry name" value="Mannose-Binding Protein A, subunit A"/>
    <property type="match status" value="1"/>
</dbReference>
<dbReference type="Pfam" id="PF00059">
    <property type="entry name" value="Lectin_C"/>
    <property type="match status" value="1"/>
</dbReference>
<dbReference type="PROSITE" id="PS50041">
    <property type="entry name" value="C_TYPE_LECTIN_2"/>
    <property type="match status" value="1"/>
</dbReference>
<dbReference type="OMA" id="PYCYKYV"/>
<dbReference type="KEGG" id="bmy:BM_BM2925"/>
<dbReference type="InterPro" id="IPR001304">
    <property type="entry name" value="C-type_lectin-like"/>
</dbReference>
<gene>
    <name evidence="3 6 7" type="ORF">Bm2925</name>
    <name evidence="4" type="ORF">BM_BM2925</name>
    <name evidence="3" type="ORF">BM_Bm2925</name>
</gene>
<feature type="signal peptide" evidence="1">
    <location>
        <begin position="1"/>
        <end position="30"/>
    </location>
</feature>
<evidence type="ECO:0000313" key="3">
    <source>
        <dbReference type="EMBL" id="CRZ23617.1"/>
    </source>
</evidence>
<dbReference type="STRING" id="6279.A0A0H5S5C2"/>
<dbReference type="EMBL" id="LN856890">
    <property type="protein sequence ID" value="CRZ23617.1"/>
    <property type="molecule type" value="Genomic_DNA"/>
</dbReference>
<evidence type="ECO:0000313" key="7">
    <source>
        <dbReference type="WormBase" id="Bm2925"/>
    </source>
</evidence>
<evidence type="ECO:0000313" key="4">
    <source>
        <dbReference type="EMBL" id="VIO90265.1"/>
    </source>
</evidence>
<dbReference type="WormBase" id="Bm2925">
    <property type="protein sequence ID" value="BM03452"/>
    <property type="gene ID" value="WBGene00223186"/>
</dbReference>
<dbReference type="PANTHER" id="PTHR22803">
    <property type="entry name" value="MANNOSE, PHOSPHOLIPASE, LECTIN RECEPTOR RELATED"/>
    <property type="match status" value="1"/>
</dbReference>
<dbReference type="EMBL" id="CAAKNF010000192">
    <property type="protein sequence ID" value="VIO90265.1"/>
    <property type="molecule type" value="Genomic_DNA"/>
</dbReference>
<dbReference type="OrthoDB" id="5800814at2759"/>
<dbReference type="InterPro" id="IPR016186">
    <property type="entry name" value="C-type_lectin-like/link_sf"/>
</dbReference>
<evidence type="ECO:0000256" key="1">
    <source>
        <dbReference type="SAM" id="SignalP"/>
    </source>
</evidence>
<keyword evidence="1" id="KW-0732">Signal</keyword>
<feature type="domain" description="C-type lectin" evidence="2">
    <location>
        <begin position="187"/>
        <end position="300"/>
    </location>
</feature>
<sequence>MFYQLSSIWLHILLSTIWFHILELIQRCNGCLATSAVTKPKSHPSTYNPRTPTTTIAPNIQCFPVARQKRNSLSSTSSASNNLLVNNLPANCLPIDYLKTAMAEMKAGLVQQSDSFNFEHKLEESSLFPSTISKHPAIAIEHHTINDNSDNHQLLSSQHQTEKLCRDFEWDGPIYLYNQSLKIKVPYCYKYVASIDDDTDELTMLTQKSAREKCRSYSDINGGSSDLVSIHSNDENYDLQSTLAFFGWQSAWIGLAYDDVHTTWHWTDGTTLSFSKLSLRNPSQHCAILLTNGSWISEDCKSNTVSHFVCKKQAFA</sequence>
<accession>A0A0H5S5C2</accession>
<dbReference type="Proteomes" id="UP000006672">
    <property type="component" value="Unassembled WGS sequence"/>
</dbReference>
<protein>
    <submittedName>
        <fullName evidence="3">Bm2925</fullName>
    </submittedName>
    <submittedName>
        <fullName evidence="4 6">Lectin C-type domain containing protein</fullName>
    </submittedName>
</protein>
<evidence type="ECO:0000313" key="6">
    <source>
        <dbReference type="WBParaSite" id="Bm2925.1"/>
    </source>
</evidence>
<proteinExistence type="predicted"/>
<dbReference type="CTD" id="6100240"/>
<dbReference type="SMART" id="SM00034">
    <property type="entry name" value="CLECT"/>
    <property type="match status" value="1"/>
</dbReference>
<accession>A0A4E9F2X8</accession>
<dbReference type="SUPFAM" id="SSF56436">
    <property type="entry name" value="C-type lectin-like"/>
    <property type="match status" value="1"/>
</dbReference>
<organism evidence="3">
    <name type="scientific">Brugia malayi</name>
    <name type="common">Filarial nematode worm</name>
    <dbReference type="NCBI Taxonomy" id="6279"/>
    <lineage>
        <taxon>Eukaryota</taxon>
        <taxon>Metazoa</taxon>
        <taxon>Ecdysozoa</taxon>
        <taxon>Nematoda</taxon>
        <taxon>Chromadorea</taxon>
        <taxon>Rhabditida</taxon>
        <taxon>Spirurina</taxon>
        <taxon>Spiruromorpha</taxon>
        <taxon>Filarioidea</taxon>
        <taxon>Onchocercidae</taxon>
        <taxon>Brugia</taxon>
    </lineage>
</organism>
<reference evidence="6" key="4">
    <citation type="submission" date="2019-12" db="UniProtKB">
        <authorList>
            <consortium name="WormBaseParasite"/>
        </authorList>
    </citation>
    <scope>IDENTIFICATION</scope>
</reference>